<evidence type="ECO:0000256" key="9">
    <source>
        <dbReference type="ARBA" id="ARBA00023027"/>
    </source>
</evidence>
<evidence type="ECO:0000256" key="1">
    <source>
        <dbReference type="ARBA" id="ARBA00022475"/>
    </source>
</evidence>
<reference evidence="14" key="1">
    <citation type="submission" date="2020-10" db="EMBL/GenBank/DDBJ databases">
        <authorList>
            <person name="Gilroy R."/>
        </authorList>
    </citation>
    <scope>NUCLEOTIDE SEQUENCE</scope>
    <source>
        <strain evidence="14">1383</strain>
    </source>
</reference>
<evidence type="ECO:0000256" key="4">
    <source>
        <dbReference type="ARBA" id="ARBA00022723"/>
    </source>
</evidence>
<protein>
    <submittedName>
        <fullName evidence="14">4Fe-4S binding protein</fullName>
    </submittedName>
</protein>
<sequence>MGFVNYIGSVCRGIGSLCTGLKTTMKVFLQKNTTDQYPENRATLHIAKRFRGELYMPLNEDGTSRCIGCGICQNACPNGTITVKTRMEVNPATGKPKKVLDEYIYDLGSCTYCQLCVNSCPHNAIEFRNTFENAVFNRTKLVLRLDPVVAPKPAEAAPESAAAKTEEKQQENN</sequence>
<evidence type="ECO:0000256" key="12">
    <source>
        <dbReference type="SAM" id="MobiDB-lite"/>
    </source>
</evidence>
<keyword evidence="11" id="KW-0472">Membrane</keyword>
<keyword evidence="6" id="KW-1278">Translocase</keyword>
<evidence type="ECO:0000256" key="7">
    <source>
        <dbReference type="ARBA" id="ARBA00023004"/>
    </source>
</evidence>
<evidence type="ECO:0000256" key="3">
    <source>
        <dbReference type="ARBA" id="ARBA00022719"/>
    </source>
</evidence>
<gene>
    <name evidence="14" type="ORF">IAC44_03310</name>
</gene>
<dbReference type="GO" id="GO:0048038">
    <property type="term" value="F:quinone binding"/>
    <property type="evidence" value="ECO:0007669"/>
    <property type="project" value="UniProtKB-KW"/>
</dbReference>
<feature type="domain" description="4Fe-4S ferredoxin-type" evidence="13">
    <location>
        <begin position="101"/>
        <end position="130"/>
    </location>
</feature>
<dbReference type="InterPro" id="IPR010226">
    <property type="entry name" value="NADH_quinone_OxRdtase_chainI"/>
</dbReference>
<feature type="domain" description="4Fe-4S ferredoxin-type" evidence="13">
    <location>
        <begin position="56"/>
        <end position="86"/>
    </location>
</feature>
<dbReference type="PANTHER" id="PTHR10849:SF24">
    <property type="entry name" value="NADH-QUINONE OXIDOREDUCTASE SUBUNIT I 2"/>
    <property type="match status" value="1"/>
</dbReference>
<feature type="compositionally biased region" description="Low complexity" evidence="12">
    <location>
        <begin position="152"/>
        <end position="163"/>
    </location>
</feature>
<evidence type="ECO:0000259" key="13">
    <source>
        <dbReference type="PROSITE" id="PS51379"/>
    </source>
</evidence>
<keyword evidence="2" id="KW-0004">4Fe-4S</keyword>
<keyword evidence="8" id="KW-0411">Iron-sulfur</keyword>
<keyword evidence="9" id="KW-0520">NAD</keyword>
<evidence type="ECO:0000256" key="6">
    <source>
        <dbReference type="ARBA" id="ARBA00022967"/>
    </source>
</evidence>
<dbReference type="Pfam" id="PF12838">
    <property type="entry name" value="Fer4_7"/>
    <property type="match status" value="1"/>
</dbReference>
<evidence type="ECO:0000256" key="8">
    <source>
        <dbReference type="ARBA" id="ARBA00023014"/>
    </source>
</evidence>
<keyword evidence="7" id="KW-0408">Iron</keyword>
<comment type="caution">
    <text evidence="14">The sequence shown here is derived from an EMBL/GenBank/DDBJ whole genome shotgun (WGS) entry which is preliminary data.</text>
</comment>
<evidence type="ECO:0000256" key="10">
    <source>
        <dbReference type="ARBA" id="ARBA00023075"/>
    </source>
</evidence>
<keyword evidence="1" id="KW-1003">Cell membrane</keyword>
<evidence type="ECO:0000313" key="15">
    <source>
        <dbReference type="Proteomes" id="UP000824161"/>
    </source>
</evidence>
<dbReference type="GO" id="GO:0051539">
    <property type="term" value="F:4 iron, 4 sulfur cluster binding"/>
    <property type="evidence" value="ECO:0007669"/>
    <property type="project" value="UniProtKB-KW"/>
</dbReference>
<proteinExistence type="predicted"/>
<organism evidence="14 15">
    <name type="scientific">Candidatus Merdimorpha stercoravium</name>
    <dbReference type="NCBI Taxonomy" id="2840863"/>
    <lineage>
        <taxon>Bacteria</taxon>
        <taxon>Pseudomonadati</taxon>
        <taxon>Bacteroidota</taxon>
        <taxon>Flavobacteriia</taxon>
        <taxon>Flavobacteriales</taxon>
        <taxon>Candidatus Merdimorpha</taxon>
    </lineage>
</organism>
<keyword evidence="3" id="KW-0874">Quinone</keyword>
<dbReference type="Gene3D" id="3.30.70.3270">
    <property type="match status" value="1"/>
</dbReference>
<keyword evidence="4" id="KW-0479">Metal-binding</keyword>
<dbReference type="PROSITE" id="PS51379">
    <property type="entry name" value="4FE4S_FER_2"/>
    <property type="match status" value="2"/>
</dbReference>
<keyword evidence="10" id="KW-0830">Ubiquinone</keyword>
<dbReference type="Proteomes" id="UP000824161">
    <property type="component" value="Unassembled WGS sequence"/>
</dbReference>
<keyword evidence="5" id="KW-0677">Repeat</keyword>
<dbReference type="InterPro" id="IPR017896">
    <property type="entry name" value="4Fe4S_Fe-S-bd"/>
</dbReference>
<feature type="compositionally biased region" description="Basic and acidic residues" evidence="12">
    <location>
        <begin position="164"/>
        <end position="173"/>
    </location>
</feature>
<name>A0A9D1H9G4_9FLAO</name>
<dbReference type="PROSITE" id="PS00198">
    <property type="entry name" value="4FE4S_FER_1"/>
    <property type="match status" value="2"/>
</dbReference>
<dbReference type="SUPFAM" id="SSF54862">
    <property type="entry name" value="4Fe-4S ferredoxins"/>
    <property type="match status" value="1"/>
</dbReference>
<reference evidence="14" key="2">
    <citation type="journal article" date="2021" name="PeerJ">
        <title>Extensive microbial diversity within the chicken gut microbiome revealed by metagenomics and culture.</title>
        <authorList>
            <person name="Gilroy R."/>
            <person name="Ravi A."/>
            <person name="Getino M."/>
            <person name="Pursley I."/>
            <person name="Horton D.L."/>
            <person name="Alikhan N.F."/>
            <person name="Baker D."/>
            <person name="Gharbi K."/>
            <person name="Hall N."/>
            <person name="Watson M."/>
            <person name="Adriaenssens E.M."/>
            <person name="Foster-Nyarko E."/>
            <person name="Jarju S."/>
            <person name="Secka A."/>
            <person name="Antonio M."/>
            <person name="Oren A."/>
            <person name="Chaudhuri R.R."/>
            <person name="La Ragione R."/>
            <person name="Hildebrand F."/>
            <person name="Pallen M.J."/>
        </authorList>
    </citation>
    <scope>NUCLEOTIDE SEQUENCE</scope>
    <source>
        <strain evidence="14">1383</strain>
    </source>
</reference>
<dbReference type="InterPro" id="IPR017900">
    <property type="entry name" value="4Fe4S_Fe_S_CS"/>
</dbReference>
<dbReference type="AlphaFoldDB" id="A0A9D1H9G4"/>
<dbReference type="PANTHER" id="PTHR10849">
    <property type="entry name" value="NADH DEHYDROGENASE UBIQUINONE IRON-SULFUR PROTEIN 8, MITOCHONDRIAL"/>
    <property type="match status" value="1"/>
</dbReference>
<dbReference type="GO" id="GO:0016651">
    <property type="term" value="F:oxidoreductase activity, acting on NAD(P)H"/>
    <property type="evidence" value="ECO:0007669"/>
    <property type="project" value="InterPro"/>
</dbReference>
<evidence type="ECO:0000256" key="2">
    <source>
        <dbReference type="ARBA" id="ARBA00022485"/>
    </source>
</evidence>
<dbReference type="GO" id="GO:0046872">
    <property type="term" value="F:metal ion binding"/>
    <property type="evidence" value="ECO:0007669"/>
    <property type="project" value="UniProtKB-KW"/>
</dbReference>
<dbReference type="EMBL" id="DVLY01000077">
    <property type="protein sequence ID" value="HIT97846.1"/>
    <property type="molecule type" value="Genomic_DNA"/>
</dbReference>
<dbReference type="GO" id="GO:0016020">
    <property type="term" value="C:membrane"/>
    <property type="evidence" value="ECO:0007669"/>
    <property type="project" value="InterPro"/>
</dbReference>
<feature type="region of interest" description="Disordered" evidence="12">
    <location>
        <begin position="152"/>
        <end position="173"/>
    </location>
</feature>
<accession>A0A9D1H9G4</accession>
<evidence type="ECO:0000256" key="5">
    <source>
        <dbReference type="ARBA" id="ARBA00022737"/>
    </source>
</evidence>
<evidence type="ECO:0000313" key="14">
    <source>
        <dbReference type="EMBL" id="HIT97846.1"/>
    </source>
</evidence>
<evidence type="ECO:0000256" key="11">
    <source>
        <dbReference type="ARBA" id="ARBA00023136"/>
    </source>
</evidence>